<proteinExistence type="predicted"/>
<dbReference type="GO" id="GO:0000155">
    <property type="term" value="F:phosphorelay sensor kinase activity"/>
    <property type="evidence" value="ECO:0007669"/>
    <property type="project" value="InterPro"/>
</dbReference>
<evidence type="ECO:0000313" key="10">
    <source>
        <dbReference type="Proteomes" id="UP000317550"/>
    </source>
</evidence>
<dbReference type="AlphaFoldDB" id="A0A516SBB8"/>
<dbReference type="SMART" id="SM00387">
    <property type="entry name" value="HATPase_c"/>
    <property type="match status" value="1"/>
</dbReference>
<sequence>MHIENAITTEQARHLHRNTPIVVLTNVVGAAVVSAVYLDTIEPSALLPWLLAFLLQTCYRLGLWHRFRHSDFRPSVAHYWFRLSLIGSLFAVALWSLGMLLFFTIGSFMQHFAFWCVTMLVGVSSTFTQGPHYPRRFLLGYFPLLIPLICLMVHAEVICCGVLSAIAGFALLLLFYAQRFNKLLTDSLQLRFENLDLVNQLRAQKKIAETANMAKSRFLAAASHDLRQPIHALSIHLQSLAACTLPAKAEALVNDASECCDSMNDLFRSLLDVSRLDSQAVQPLYSSFALQPLLERLVSEYRPQAQAKSVALSLRPCRAWVHSDPTLVERVLRNLISNAVRYTQAGRIIVGCRRQGNAVRLGVYDSGQGIAADQQALIFEEFYQINKGSSHSAHGLGLGLNIVQRMTQLLGSQVTVRSIPERGSAFSFVLPLASTEQTRTSALPATAVRFRPLEDALIVVIGRGGRVAEIAAALKAARRCHVIATETSQQALECLSNCTLVPCALICCAADSDQAIRRLRDEFNQAIPALILPGEESRTGCEAMDDTVVLPESTSISTLLQTLRRLEDQVACSMV</sequence>
<dbReference type="Pfam" id="PF02518">
    <property type="entry name" value="HATPase_c"/>
    <property type="match status" value="1"/>
</dbReference>
<evidence type="ECO:0000256" key="3">
    <source>
        <dbReference type="ARBA" id="ARBA00022553"/>
    </source>
</evidence>
<dbReference type="EC" id="2.7.13.3" evidence="2"/>
<dbReference type="InterPro" id="IPR036097">
    <property type="entry name" value="HisK_dim/P_sf"/>
</dbReference>
<keyword evidence="6" id="KW-0902">Two-component regulatory system</keyword>
<keyword evidence="4" id="KW-0808">Transferase</keyword>
<evidence type="ECO:0000259" key="8">
    <source>
        <dbReference type="PROSITE" id="PS50109"/>
    </source>
</evidence>
<dbReference type="SUPFAM" id="SSF55874">
    <property type="entry name" value="ATPase domain of HSP90 chaperone/DNA topoisomerase II/histidine kinase"/>
    <property type="match status" value="1"/>
</dbReference>
<evidence type="ECO:0000256" key="7">
    <source>
        <dbReference type="SAM" id="Phobius"/>
    </source>
</evidence>
<dbReference type="SMART" id="SM00388">
    <property type="entry name" value="HisKA"/>
    <property type="match status" value="1"/>
</dbReference>
<evidence type="ECO:0000256" key="1">
    <source>
        <dbReference type="ARBA" id="ARBA00000085"/>
    </source>
</evidence>
<dbReference type="InterPro" id="IPR050736">
    <property type="entry name" value="Sensor_HK_Regulatory"/>
</dbReference>
<keyword evidence="7" id="KW-1133">Transmembrane helix</keyword>
<evidence type="ECO:0000313" key="9">
    <source>
        <dbReference type="EMBL" id="QDQ25444.1"/>
    </source>
</evidence>
<evidence type="ECO:0000256" key="5">
    <source>
        <dbReference type="ARBA" id="ARBA00022777"/>
    </source>
</evidence>
<feature type="transmembrane region" description="Helical" evidence="7">
    <location>
        <begin position="21"/>
        <end position="38"/>
    </location>
</feature>
<dbReference type="PANTHER" id="PTHR43711">
    <property type="entry name" value="TWO-COMPONENT HISTIDINE KINASE"/>
    <property type="match status" value="1"/>
</dbReference>
<dbReference type="InterPro" id="IPR004358">
    <property type="entry name" value="Sig_transdc_His_kin-like_C"/>
</dbReference>
<dbReference type="PANTHER" id="PTHR43711:SF31">
    <property type="entry name" value="HISTIDINE KINASE"/>
    <property type="match status" value="1"/>
</dbReference>
<keyword evidence="10" id="KW-1185">Reference proteome</keyword>
<evidence type="ECO:0000256" key="6">
    <source>
        <dbReference type="ARBA" id="ARBA00023012"/>
    </source>
</evidence>
<dbReference type="Pfam" id="PF00512">
    <property type="entry name" value="HisKA"/>
    <property type="match status" value="1"/>
</dbReference>
<evidence type="ECO:0000256" key="2">
    <source>
        <dbReference type="ARBA" id="ARBA00012438"/>
    </source>
</evidence>
<feature type="transmembrane region" description="Helical" evidence="7">
    <location>
        <begin position="161"/>
        <end position="177"/>
    </location>
</feature>
<dbReference type="KEGG" id="cari:FNU76_03215"/>
<dbReference type="EMBL" id="CP041730">
    <property type="protein sequence ID" value="QDQ25444.1"/>
    <property type="molecule type" value="Genomic_DNA"/>
</dbReference>
<dbReference type="InterPro" id="IPR036890">
    <property type="entry name" value="HATPase_C_sf"/>
</dbReference>
<dbReference type="Gene3D" id="3.30.565.10">
    <property type="entry name" value="Histidine kinase-like ATPase, C-terminal domain"/>
    <property type="match status" value="1"/>
</dbReference>
<dbReference type="CDD" id="cd00082">
    <property type="entry name" value="HisKA"/>
    <property type="match status" value="1"/>
</dbReference>
<feature type="transmembrane region" description="Helical" evidence="7">
    <location>
        <begin position="112"/>
        <end position="130"/>
    </location>
</feature>
<accession>A0A516SBB8</accession>
<dbReference type="PRINTS" id="PR00344">
    <property type="entry name" value="BCTRLSENSOR"/>
</dbReference>
<feature type="transmembrane region" description="Helical" evidence="7">
    <location>
        <begin position="44"/>
        <end position="62"/>
    </location>
</feature>
<keyword evidence="7" id="KW-0812">Transmembrane</keyword>
<gene>
    <name evidence="9" type="ORF">FNU76_03215</name>
</gene>
<dbReference type="FunFam" id="3.30.565.10:FF:000049">
    <property type="entry name" value="Two-component sensor histidine kinase"/>
    <property type="match status" value="1"/>
</dbReference>
<comment type="catalytic activity">
    <reaction evidence="1">
        <text>ATP + protein L-histidine = ADP + protein N-phospho-L-histidine.</text>
        <dbReference type="EC" id="2.7.13.3"/>
    </reaction>
</comment>
<dbReference type="OrthoDB" id="9757990at2"/>
<keyword evidence="5 9" id="KW-0418">Kinase</keyword>
<dbReference type="Proteomes" id="UP000317550">
    <property type="component" value="Chromosome"/>
</dbReference>
<feature type="transmembrane region" description="Helical" evidence="7">
    <location>
        <begin position="83"/>
        <end position="106"/>
    </location>
</feature>
<dbReference type="InterPro" id="IPR005467">
    <property type="entry name" value="His_kinase_dom"/>
</dbReference>
<dbReference type="PROSITE" id="PS50109">
    <property type="entry name" value="HIS_KIN"/>
    <property type="match status" value="1"/>
</dbReference>
<evidence type="ECO:0000256" key="4">
    <source>
        <dbReference type="ARBA" id="ARBA00022679"/>
    </source>
</evidence>
<name>A0A516SBB8_9NEIS</name>
<dbReference type="InterPro" id="IPR003661">
    <property type="entry name" value="HisK_dim/P_dom"/>
</dbReference>
<dbReference type="InterPro" id="IPR003594">
    <property type="entry name" value="HATPase_dom"/>
</dbReference>
<dbReference type="RefSeq" id="WP_143856369.1">
    <property type="nucleotide sequence ID" value="NZ_CP041730.1"/>
</dbReference>
<reference evidence="10" key="1">
    <citation type="submission" date="2019-07" db="EMBL/GenBank/DDBJ databases">
        <title>Chitinimonas sp. nov., isolated from Ny-Alesund, arctica soil.</title>
        <authorList>
            <person name="Xu Q."/>
            <person name="Peng F."/>
        </authorList>
    </citation>
    <scope>NUCLEOTIDE SEQUENCE [LARGE SCALE GENOMIC DNA]</scope>
    <source>
        <strain evidence="10">R3-44</strain>
    </source>
</reference>
<dbReference type="Gene3D" id="1.10.287.130">
    <property type="match status" value="1"/>
</dbReference>
<keyword evidence="7" id="KW-0472">Membrane</keyword>
<feature type="domain" description="Histidine kinase" evidence="8">
    <location>
        <begin position="221"/>
        <end position="434"/>
    </location>
</feature>
<protein>
    <recommendedName>
        <fullName evidence="2">histidine kinase</fullName>
        <ecNumber evidence="2">2.7.13.3</ecNumber>
    </recommendedName>
</protein>
<dbReference type="SUPFAM" id="SSF47384">
    <property type="entry name" value="Homodimeric domain of signal transducing histidine kinase"/>
    <property type="match status" value="1"/>
</dbReference>
<organism evidence="9 10">
    <name type="scientific">Chitinimonas arctica</name>
    <dbReference type="NCBI Taxonomy" id="2594795"/>
    <lineage>
        <taxon>Bacteria</taxon>
        <taxon>Pseudomonadati</taxon>
        <taxon>Pseudomonadota</taxon>
        <taxon>Betaproteobacteria</taxon>
        <taxon>Neisseriales</taxon>
        <taxon>Chitinibacteraceae</taxon>
        <taxon>Chitinimonas</taxon>
    </lineage>
</organism>
<keyword evidence="3" id="KW-0597">Phosphoprotein</keyword>